<dbReference type="EMBL" id="LAZR01017028">
    <property type="protein sequence ID" value="KKM02088.1"/>
    <property type="molecule type" value="Genomic_DNA"/>
</dbReference>
<protein>
    <submittedName>
        <fullName evidence="2">Uncharacterized protein</fullName>
    </submittedName>
</protein>
<evidence type="ECO:0000313" key="2">
    <source>
        <dbReference type="EMBL" id="KKM02088.1"/>
    </source>
</evidence>
<comment type="caution">
    <text evidence="2">The sequence shown here is derived from an EMBL/GenBank/DDBJ whole genome shotgun (WGS) entry which is preliminary data.</text>
</comment>
<name>A0A0F9JT13_9ZZZZ</name>
<feature type="region of interest" description="Disordered" evidence="1">
    <location>
        <begin position="65"/>
        <end position="94"/>
    </location>
</feature>
<organism evidence="2">
    <name type="scientific">marine sediment metagenome</name>
    <dbReference type="NCBI Taxonomy" id="412755"/>
    <lineage>
        <taxon>unclassified sequences</taxon>
        <taxon>metagenomes</taxon>
        <taxon>ecological metagenomes</taxon>
    </lineage>
</organism>
<evidence type="ECO:0000256" key="1">
    <source>
        <dbReference type="SAM" id="MobiDB-lite"/>
    </source>
</evidence>
<feature type="compositionally biased region" description="Low complexity" evidence="1">
    <location>
        <begin position="76"/>
        <end position="94"/>
    </location>
</feature>
<reference evidence="2" key="1">
    <citation type="journal article" date="2015" name="Nature">
        <title>Complex archaea that bridge the gap between prokaryotes and eukaryotes.</title>
        <authorList>
            <person name="Spang A."/>
            <person name="Saw J.H."/>
            <person name="Jorgensen S.L."/>
            <person name="Zaremba-Niedzwiedzka K."/>
            <person name="Martijn J."/>
            <person name="Lind A.E."/>
            <person name="van Eijk R."/>
            <person name="Schleper C."/>
            <person name="Guy L."/>
            <person name="Ettema T.J."/>
        </authorList>
    </citation>
    <scope>NUCLEOTIDE SEQUENCE</scope>
</reference>
<sequence length="94" mass="10113">MPYSFTSIELNSMDQLEVRVQDGKYALGELRIKGSGALIFRDAEAIENFTSALLQLRRQLEMPATGLETRLGSQRPGPEALPGPEAGSPAPSAP</sequence>
<gene>
    <name evidence="2" type="ORF">LCGC14_1787930</name>
</gene>
<proteinExistence type="predicted"/>
<accession>A0A0F9JT13</accession>
<dbReference type="AlphaFoldDB" id="A0A0F9JT13"/>